<feature type="compositionally biased region" description="Low complexity" evidence="1">
    <location>
        <begin position="56"/>
        <end position="67"/>
    </location>
</feature>
<organism evidence="3 4">
    <name type="scientific">Lupinus angustifolius</name>
    <name type="common">Narrow-leaved blue lupine</name>
    <dbReference type="NCBI Taxonomy" id="3871"/>
    <lineage>
        <taxon>Eukaryota</taxon>
        <taxon>Viridiplantae</taxon>
        <taxon>Streptophyta</taxon>
        <taxon>Embryophyta</taxon>
        <taxon>Tracheophyta</taxon>
        <taxon>Spermatophyta</taxon>
        <taxon>Magnoliopsida</taxon>
        <taxon>eudicotyledons</taxon>
        <taxon>Gunneridae</taxon>
        <taxon>Pentapetalae</taxon>
        <taxon>rosids</taxon>
        <taxon>fabids</taxon>
        <taxon>Fabales</taxon>
        <taxon>Fabaceae</taxon>
        <taxon>Papilionoideae</taxon>
        <taxon>50 kb inversion clade</taxon>
        <taxon>genistoids sensu lato</taxon>
        <taxon>core genistoids</taxon>
        <taxon>Genisteae</taxon>
        <taxon>Lupinus</taxon>
    </lineage>
</organism>
<protein>
    <recommendedName>
        <fullName evidence="5">Transmembrane protein</fullName>
    </recommendedName>
</protein>
<keyword evidence="4" id="KW-1185">Reference proteome</keyword>
<feature type="transmembrane region" description="Helical" evidence="2">
    <location>
        <begin position="6"/>
        <end position="24"/>
    </location>
</feature>
<proteinExistence type="predicted"/>
<dbReference type="EMBL" id="CM007374">
    <property type="protein sequence ID" value="OIV97655.1"/>
    <property type="molecule type" value="Genomic_DNA"/>
</dbReference>
<dbReference type="OrthoDB" id="998583at2759"/>
<evidence type="ECO:0000256" key="2">
    <source>
        <dbReference type="SAM" id="Phobius"/>
    </source>
</evidence>
<evidence type="ECO:0000313" key="3">
    <source>
        <dbReference type="EMBL" id="OIV97655.1"/>
    </source>
</evidence>
<feature type="region of interest" description="Disordered" evidence="1">
    <location>
        <begin position="52"/>
        <end position="104"/>
    </location>
</feature>
<name>A0A4P1QYI9_LUPAN</name>
<evidence type="ECO:0000256" key="1">
    <source>
        <dbReference type="SAM" id="MobiDB-lite"/>
    </source>
</evidence>
<dbReference type="Proteomes" id="UP000188354">
    <property type="component" value="Chromosome LG14"/>
</dbReference>
<accession>A0A4P1QYI9</accession>
<gene>
    <name evidence="3" type="ORF">TanjilG_12412</name>
</gene>
<dbReference type="AlphaFoldDB" id="A0A4P1QYI9"/>
<evidence type="ECO:0000313" key="4">
    <source>
        <dbReference type="Proteomes" id="UP000188354"/>
    </source>
</evidence>
<keyword evidence="2" id="KW-1133">Transmembrane helix</keyword>
<dbReference type="KEGG" id="lang:109326552"/>
<keyword evidence="2" id="KW-0472">Membrane</keyword>
<reference evidence="3 4" key="1">
    <citation type="journal article" date="2017" name="Plant Biotechnol. J.">
        <title>A comprehensive draft genome sequence for lupin (Lupinus angustifolius), an emerging health food: insights into plant-microbe interactions and legume evolution.</title>
        <authorList>
            <person name="Hane J.K."/>
            <person name="Ming Y."/>
            <person name="Kamphuis L.G."/>
            <person name="Nelson M.N."/>
            <person name="Garg G."/>
            <person name="Atkins C.A."/>
            <person name="Bayer P.E."/>
            <person name="Bravo A."/>
            <person name="Bringans S."/>
            <person name="Cannon S."/>
            <person name="Edwards D."/>
            <person name="Foley R."/>
            <person name="Gao L.L."/>
            <person name="Harrison M.J."/>
            <person name="Huang W."/>
            <person name="Hurgobin B."/>
            <person name="Li S."/>
            <person name="Liu C.W."/>
            <person name="McGrath A."/>
            <person name="Morahan G."/>
            <person name="Murray J."/>
            <person name="Weller J."/>
            <person name="Jian J."/>
            <person name="Singh K.B."/>
        </authorList>
    </citation>
    <scope>NUCLEOTIDE SEQUENCE [LARGE SCALE GENOMIC DNA]</scope>
    <source>
        <strain evidence="4">cv. Tanjil</strain>
        <tissue evidence="3">Whole plant</tissue>
    </source>
</reference>
<keyword evidence="2" id="KW-0812">Transmembrane</keyword>
<evidence type="ECO:0008006" key="5">
    <source>
        <dbReference type="Google" id="ProtNLM"/>
    </source>
</evidence>
<sequence>MALKKGLWIVVIVMFVVSSQLSFVHSRVLRSEALKAEVTEDCEDFITFKSSSPEINSQTNSTGSNSSRGMVSFVVDSNNSSTRPSKRSLSFVLASGPSKRGRGH</sequence>
<dbReference type="Gramene" id="OIV97655">
    <property type="protein sequence ID" value="OIV97655"/>
    <property type="gene ID" value="TanjilG_12412"/>
</dbReference>